<gene>
    <name evidence="2" type="ORF">N4J17_11815</name>
</gene>
<feature type="compositionally biased region" description="Polar residues" evidence="1">
    <location>
        <begin position="1"/>
        <end position="13"/>
    </location>
</feature>
<dbReference type="Proteomes" id="UP001359308">
    <property type="component" value="Chromosome"/>
</dbReference>
<reference evidence="2 3" key="1">
    <citation type="submission" date="2022-09" db="EMBL/GenBank/DDBJ databases">
        <authorList>
            <person name="Giprobiosintez L."/>
        </authorList>
    </citation>
    <scope>NUCLEOTIDE SEQUENCE [LARGE SCALE GENOMIC DNA]</scope>
    <source>
        <strain evidence="3">VKPM-B-12549 (GBS-15)</strain>
    </source>
</reference>
<keyword evidence="3" id="KW-1185">Reference proteome</keyword>
<evidence type="ECO:0000256" key="1">
    <source>
        <dbReference type="SAM" id="MobiDB-lite"/>
    </source>
</evidence>
<evidence type="ECO:0000313" key="3">
    <source>
        <dbReference type="Proteomes" id="UP001359308"/>
    </source>
</evidence>
<organism evidence="2 3">
    <name type="scientific">Methylococcus capsulatus</name>
    <dbReference type="NCBI Taxonomy" id="414"/>
    <lineage>
        <taxon>Bacteria</taxon>
        <taxon>Pseudomonadati</taxon>
        <taxon>Pseudomonadota</taxon>
        <taxon>Gammaproteobacteria</taxon>
        <taxon>Methylococcales</taxon>
        <taxon>Methylococcaceae</taxon>
        <taxon>Methylococcus</taxon>
    </lineage>
</organism>
<name>A0ABZ2F1X1_METCP</name>
<dbReference type="EMBL" id="CP104311">
    <property type="protein sequence ID" value="WWF01151.1"/>
    <property type="molecule type" value="Genomic_DNA"/>
</dbReference>
<dbReference type="RefSeq" id="WP_232470151.1">
    <property type="nucleotide sequence ID" value="NZ_CP104311.1"/>
</dbReference>
<evidence type="ECO:0000313" key="2">
    <source>
        <dbReference type="EMBL" id="WWF01151.1"/>
    </source>
</evidence>
<feature type="region of interest" description="Disordered" evidence="1">
    <location>
        <begin position="1"/>
        <end position="57"/>
    </location>
</feature>
<accession>A0ABZ2F1X1</accession>
<sequence length="271" mass="29124">MCLSDNESQNNHTEASEAEETLSPGAPLGPPGAGLDSPLWRADAEGDPPNPHHRHLPQIKKKIIVHLTDAERESGVRFRGDWTDVMASADFGDEETRMDPFTTRMTTAAGRALAGFLLATIATSAAYAADTTPPVVTFVGALPPAYSSQHTFTVNYTITDDSPFTVYCQVSSGSVSSCTNTSATFTITNEGQQSISIIAVDSANNESLPQDAAWVADWTAPTVVLQSTPPPLRQTPRLLFSLRRAISHQFKPTAPSMGFKVHVSRRSAIRA</sequence>
<proteinExistence type="predicted"/>
<protein>
    <recommendedName>
        <fullName evidence="4">Lipoprotein</fullName>
    </recommendedName>
</protein>
<evidence type="ECO:0008006" key="4">
    <source>
        <dbReference type="Google" id="ProtNLM"/>
    </source>
</evidence>